<feature type="transmembrane region" description="Helical" evidence="8">
    <location>
        <begin position="230"/>
        <end position="258"/>
    </location>
</feature>
<feature type="transmembrane region" description="Helical" evidence="8">
    <location>
        <begin position="37"/>
        <end position="53"/>
    </location>
</feature>
<dbReference type="PANTHER" id="PTHR36838:SF4">
    <property type="entry name" value="AUXIN EFFLUX CARRIER FAMILY PROTEIN"/>
    <property type="match status" value="1"/>
</dbReference>
<evidence type="ECO:0000256" key="1">
    <source>
        <dbReference type="ARBA" id="ARBA00004651"/>
    </source>
</evidence>
<reference evidence="9 10" key="1">
    <citation type="journal article" date="2017" name="Nat. Microbiol.">
        <title>Natural product diversity associated with the nematode symbionts Photorhabdus and Xenorhabdus.</title>
        <authorList>
            <person name="Tobias N.J."/>
            <person name="Wolff H."/>
            <person name="Djahanschiri B."/>
            <person name="Grundmann F."/>
            <person name="Kronenwerth M."/>
            <person name="Shi Y.M."/>
            <person name="Simonyi S."/>
            <person name="Grun P."/>
            <person name="Shapiro-Ilan D."/>
            <person name="Pidot S.J."/>
            <person name="Stinear T.P."/>
            <person name="Ebersberger I."/>
            <person name="Bode H.B."/>
        </authorList>
    </citation>
    <scope>NUCLEOTIDE SEQUENCE [LARGE SCALE GENOMIC DNA]</scope>
    <source>
        <strain evidence="9 10">DSM 17904</strain>
    </source>
</reference>
<feature type="transmembrane region" description="Helical" evidence="8">
    <location>
        <begin position="120"/>
        <end position="144"/>
    </location>
</feature>
<accession>A0A2D0KUB1</accession>
<feature type="transmembrane region" description="Helical" evidence="8">
    <location>
        <begin position="65"/>
        <end position="87"/>
    </location>
</feature>
<gene>
    <name evidence="9" type="ORF">Xsto_00837</name>
</gene>
<proteinExistence type="inferred from homology"/>
<keyword evidence="10" id="KW-1185">Reference proteome</keyword>
<evidence type="ECO:0000256" key="6">
    <source>
        <dbReference type="ARBA" id="ARBA00022989"/>
    </source>
</evidence>
<evidence type="ECO:0000313" key="9">
    <source>
        <dbReference type="EMBL" id="PHM66817.1"/>
    </source>
</evidence>
<feature type="transmembrane region" description="Helical" evidence="8">
    <location>
        <begin position="6"/>
        <end position="25"/>
    </location>
</feature>
<name>A0A2D0KUB1_9GAMM</name>
<feature type="transmembrane region" description="Helical" evidence="8">
    <location>
        <begin position="156"/>
        <end position="177"/>
    </location>
</feature>
<comment type="caution">
    <text evidence="9">The sequence shown here is derived from an EMBL/GenBank/DDBJ whole genome shotgun (WGS) entry which is preliminary data.</text>
</comment>
<comment type="similarity">
    <text evidence="2">Belongs to the auxin efflux carrier (TC 2.A.69) family.</text>
</comment>
<feature type="transmembrane region" description="Helical" evidence="8">
    <location>
        <begin position="278"/>
        <end position="300"/>
    </location>
</feature>
<feature type="transmembrane region" description="Helical" evidence="8">
    <location>
        <begin position="94"/>
        <end position="114"/>
    </location>
</feature>
<keyword evidence="5 8" id="KW-0812">Transmembrane</keyword>
<dbReference type="InterPro" id="IPR038770">
    <property type="entry name" value="Na+/solute_symporter_sf"/>
</dbReference>
<evidence type="ECO:0000256" key="2">
    <source>
        <dbReference type="ARBA" id="ARBA00010145"/>
    </source>
</evidence>
<dbReference type="PANTHER" id="PTHR36838">
    <property type="entry name" value="AUXIN EFFLUX CARRIER FAMILY PROTEIN"/>
    <property type="match status" value="1"/>
</dbReference>
<dbReference type="Proteomes" id="UP000222366">
    <property type="component" value="Unassembled WGS sequence"/>
</dbReference>
<dbReference type="EMBL" id="NJAJ01000006">
    <property type="protein sequence ID" value="PHM66817.1"/>
    <property type="molecule type" value="Genomic_DNA"/>
</dbReference>
<organism evidence="9 10">
    <name type="scientific">Xenorhabdus stockiae</name>
    <dbReference type="NCBI Taxonomy" id="351614"/>
    <lineage>
        <taxon>Bacteria</taxon>
        <taxon>Pseudomonadati</taxon>
        <taxon>Pseudomonadota</taxon>
        <taxon>Gammaproteobacteria</taxon>
        <taxon>Enterobacterales</taxon>
        <taxon>Morganellaceae</taxon>
        <taxon>Xenorhabdus</taxon>
    </lineage>
</organism>
<dbReference type="GO" id="GO:0055085">
    <property type="term" value="P:transmembrane transport"/>
    <property type="evidence" value="ECO:0007669"/>
    <property type="project" value="InterPro"/>
</dbReference>
<evidence type="ECO:0000313" key="10">
    <source>
        <dbReference type="Proteomes" id="UP000222366"/>
    </source>
</evidence>
<dbReference type="Pfam" id="PF03547">
    <property type="entry name" value="Mem_trans"/>
    <property type="match status" value="1"/>
</dbReference>
<dbReference type="InterPro" id="IPR004776">
    <property type="entry name" value="Mem_transp_PIN-like"/>
</dbReference>
<keyword evidence="4" id="KW-1003">Cell membrane</keyword>
<sequence length="303" mass="33013">MNQIITILWPLFALILLGFILKRNTSFNPLFWQGAEKLNYFLLFPALLINSLATASLDNPQLTQLFWAILAVISTGLMALIVIKLLLKWPAQRFGVYVQGLLRFNTYLGLAITVDIFGSHGIAVASLILAILVPLCNAISVFALTPDIKTLSIKQFVMIITKNPLILACFIGITLNLTNIGLPYGSGQFLKILAGASLPLGLICIGASLQPSMLRTEKKPIIINSLSRLLLMPLVAGIIGCLFGLNVLEINLLILFFAIPTAPTAYILTRQLNGDSQLMSAIITLQTMLAVITLPIVLGLRFD</sequence>
<dbReference type="RefSeq" id="WP_099124173.1">
    <property type="nucleotide sequence ID" value="NZ_CAWNRH010000137.1"/>
</dbReference>
<keyword evidence="3" id="KW-0813">Transport</keyword>
<dbReference type="Gene3D" id="1.20.1530.20">
    <property type="match status" value="1"/>
</dbReference>
<evidence type="ECO:0000256" key="5">
    <source>
        <dbReference type="ARBA" id="ARBA00022692"/>
    </source>
</evidence>
<comment type="subcellular location">
    <subcellularLocation>
        <location evidence="1">Cell membrane</location>
        <topology evidence="1">Multi-pass membrane protein</topology>
    </subcellularLocation>
</comment>
<protein>
    <submittedName>
        <fullName evidence="9">Transporter</fullName>
    </submittedName>
</protein>
<keyword evidence="6 8" id="KW-1133">Transmembrane helix</keyword>
<evidence type="ECO:0000256" key="3">
    <source>
        <dbReference type="ARBA" id="ARBA00022448"/>
    </source>
</evidence>
<dbReference type="GO" id="GO:0005886">
    <property type="term" value="C:plasma membrane"/>
    <property type="evidence" value="ECO:0007669"/>
    <property type="project" value="UniProtKB-SubCell"/>
</dbReference>
<evidence type="ECO:0000256" key="4">
    <source>
        <dbReference type="ARBA" id="ARBA00022475"/>
    </source>
</evidence>
<evidence type="ECO:0000256" key="8">
    <source>
        <dbReference type="SAM" id="Phobius"/>
    </source>
</evidence>
<feature type="transmembrane region" description="Helical" evidence="8">
    <location>
        <begin position="189"/>
        <end position="209"/>
    </location>
</feature>
<dbReference type="AlphaFoldDB" id="A0A2D0KUB1"/>
<keyword evidence="7 8" id="KW-0472">Membrane</keyword>
<evidence type="ECO:0000256" key="7">
    <source>
        <dbReference type="ARBA" id="ARBA00023136"/>
    </source>
</evidence>